<dbReference type="Proteomes" id="UP000182334">
    <property type="component" value="Chromosome I"/>
</dbReference>
<accession>A0A1L0B6R5</accession>
<name>A0A1L0B6R5_9ASCO</name>
<reference evidence="1 2" key="1">
    <citation type="submission" date="2016-10" db="EMBL/GenBank/DDBJ databases">
        <authorList>
            <person name="de Groot N.N."/>
        </authorList>
    </citation>
    <scope>NUCLEOTIDE SEQUENCE [LARGE SCALE GENOMIC DNA]</scope>
    <source>
        <strain evidence="1 2">CBS 141442</strain>
    </source>
</reference>
<gene>
    <name evidence="1" type="ORF">SAMEA4029010_CIC11G00000005321</name>
</gene>
<dbReference type="AlphaFoldDB" id="A0A1L0B6R5"/>
<proteinExistence type="predicted"/>
<evidence type="ECO:0000313" key="2">
    <source>
        <dbReference type="Proteomes" id="UP000182334"/>
    </source>
</evidence>
<keyword evidence="2" id="KW-1185">Reference proteome</keyword>
<dbReference type="EMBL" id="LT635756">
    <property type="protein sequence ID" value="SGZ46421.1"/>
    <property type="molecule type" value="Genomic_DNA"/>
</dbReference>
<evidence type="ECO:0000313" key="1">
    <source>
        <dbReference type="EMBL" id="SGZ46421.1"/>
    </source>
</evidence>
<protein>
    <submittedName>
        <fullName evidence="1">CIC11C00000005321</fullName>
    </submittedName>
</protein>
<sequence length="69" mass="7775">MSDPEKLSPGQEAVLMELEMILTTVKQIDSNLQKSIALLDDKSIDYTEIVHTNTKRIVEILELFGATQQ</sequence>
<dbReference type="OrthoDB" id="4025969at2759"/>
<organism evidence="1 2">
    <name type="scientific">Sungouiella intermedia</name>
    <dbReference type="NCBI Taxonomy" id="45354"/>
    <lineage>
        <taxon>Eukaryota</taxon>
        <taxon>Fungi</taxon>
        <taxon>Dikarya</taxon>
        <taxon>Ascomycota</taxon>
        <taxon>Saccharomycotina</taxon>
        <taxon>Pichiomycetes</taxon>
        <taxon>Metschnikowiaceae</taxon>
        <taxon>Sungouiella</taxon>
    </lineage>
</organism>